<name>A0ABV4Z1R9_9BACI</name>
<reference evidence="4 5" key="1">
    <citation type="submission" date="2024-05" db="EMBL/GenBank/DDBJ databases">
        <authorList>
            <person name="Venkateswaran K."/>
        </authorList>
    </citation>
    <scope>NUCLEOTIDE SEQUENCE [LARGE SCALE GENOMIC DNA]</scope>
    <source>
        <strain evidence="4 5">179-C4-2-HS</strain>
    </source>
</reference>
<keyword evidence="4" id="KW-0378">Hydrolase</keyword>
<gene>
    <name evidence="4" type="ORF">P5G62_024350</name>
</gene>
<keyword evidence="1" id="KW-0472">Membrane</keyword>
<keyword evidence="5" id="KW-1185">Reference proteome</keyword>
<feature type="domain" description="DNA topoisomerase type IA zn finger" evidence="2">
    <location>
        <begin position="206"/>
        <end position="239"/>
    </location>
</feature>
<dbReference type="InterPro" id="IPR011856">
    <property type="entry name" value="tRNA_endonuc-like_dom_sf"/>
</dbReference>
<dbReference type="InterPro" id="IPR013498">
    <property type="entry name" value="Topo_IA_Znf"/>
</dbReference>
<dbReference type="SUPFAM" id="SSF52980">
    <property type="entry name" value="Restriction endonuclease-like"/>
    <property type="match status" value="1"/>
</dbReference>
<evidence type="ECO:0000259" key="3">
    <source>
        <dbReference type="Pfam" id="PF04471"/>
    </source>
</evidence>
<evidence type="ECO:0000313" key="4">
    <source>
        <dbReference type="EMBL" id="MFB3170243.1"/>
    </source>
</evidence>
<evidence type="ECO:0000259" key="2">
    <source>
        <dbReference type="Pfam" id="PF01396"/>
    </source>
</evidence>
<feature type="transmembrane region" description="Helical" evidence="1">
    <location>
        <begin position="36"/>
        <end position="55"/>
    </location>
</feature>
<keyword evidence="1" id="KW-0812">Transmembrane</keyword>
<protein>
    <submittedName>
        <fullName evidence="4">Restriction endonuclease</fullName>
        <ecNumber evidence="4">3.1.21.-</ecNumber>
    </submittedName>
</protein>
<dbReference type="SUPFAM" id="SSF57783">
    <property type="entry name" value="Zinc beta-ribbon"/>
    <property type="match status" value="1"/>
</dbReference>
<evidence type="ECO:0000256" key="1">
    <source>
        <dbReference type="SAM" id="Phobius"/>
    </source>
</evidence>
<dbReference type="InterPro" id="IPR011335">
    <property type="entry name" value="Restrct_endonuc-II-like"/>
</dbReference>
<dbReference type="GO" id="GO:0016787">
    <property type="term" value="F:hydrolase activity"/>
    <property type="evidence" value="ECO:0007669"/>
    <property type="project" value="UniProtKB-KW"/>
</dbReference>
<dbReference type="InterPro" id="IPR007560">
    <property type="entry name" value="Restrct_endonuc_IV_Mrr"/>
</dbReference>
<dbReference type="InterPro" id="IPR052906">
    <property type="entry name" value="Type_IV_Methyl-Rstrct_Enzyme"/>
</dbReference>
<dbReference type="EMBL" id="JAROBZ020000002">
    <property type="protein sequence ID" value="MFB3170243.1"/>
    <property type="molecule type" value="Genomic_DNA"/>
</dbReference>
<comment type="caution">
    <text evidence="4">The sequence shown here is derived from an EMBL/GenBank/DDBJ whole genome shotgun (WGS) entry which is preliminary data.</text>
</comment>
<dbReference type="Pfam" id="PF01396">
    <property type="entry name" value="Zn_ribbon_Top1"/>
    <property type="match status" value="1"/>
</dbReference>
<proteinExistence type="predicted"/>
<dbReference type="RefSeq" id="WP_306077164.1">
    <property type="nucleotide sequence ID" value="NZ_JAROBZ020000002.1"/>
</dbReference>
<organism evidence="4 5">
    <name type="scientific">Neobacillus driksii</name>
    <dbReference type="NCBI Taxonomy" id="3035913"/>
    <lineage>
        <taxon>Bacteria</taxon>
        <taxon>Bacillati</taxon>
        <taxon>Bacillota</taxon>
        <taxon>Bacilli</taxon>
        <taxon>Bacillales</taxon>
        <taxon>Bacillaceae</taxon>
        <taxon>Neobacillus</taxon>
    </lineage>
</organism>
<accession>A0ABV4Z1R9</accession>
<dbReference type="Gene3D" id="3.40.1350.10">
    <property type="match status" value="1"/>
</dbReference>
<feature type="transmembrane region" description="Helical" evidence="1">
    <location>
        <begin position="12"/>
        <end position="30"/>
    </location>
</feature>
<sequence length="240" mass="26985">MSKRRTKKQQRQIEDGIKTLLLLVAAASYYFTHNLYLTLTMVGVAMVLIIVVVVFRSNREKERLRSSGIKDIDSMDGIQFEYYLKELYLSRGYSAEVTSASGDYGADLLLKKDGKKIVVQAKRYTKDVGIKAVQEVMGAKLYYQAEQAWVVSNSYFTKAARALAAKGNVLLVDRDELIDYILSVNPGSERRVPSKMIESDSRSSNQVCSRCGSPMVLKTVKRGEFLGCTSFPKCRNTMNL</sequence>
<keyword evidence="4" id="KW-0540">Nuclease</keyword>
<dbReference type="PANTHER" id="PTHR30015:SF6">
    <property type="entry name" value="SLL1429 PROTEIN"/>
    <property type="match status" value="1"/>
</dbReference>
<dbReference type="Proteomes" id="UP001241748">
    <property type="component" value="Unassembled WGS sequence"/>
</dbReference>
<dbReference type="EC" id="3.1.21.-" evidence="4"/>
<keyword evidence="1" id="KW-1133">Transmembrane helix</keyword>
<evidence type="ECO:0000313" key="5">
    <source>
        <dbReference type="Proteomes" id="UP001241748"/>
    </source>
</evidence>
<dbReference type="Gene3D" id="3.30.65.10">
    <property type="entry name" value="Bacterial Topoisomerase I, domain 1"/>
    <property type="match status" value="1"/>
</dbReference>
<keyword evidence="4" id="KW-0255">Endonuclease</keyword>
<dbReference type="PANTHER" id="PTHR30015">
    <property type="entry name" value="MRR RESTRICTION SYSTEM PROTEIN"/>
    <property type="match status" value="1"/>
</dbReference>
<dbReference type="GO" id="GO:0004519">
    <property type="term" value="F:endonuclease activity"/>
    <property type="evidence" value="ECO:0007669"/>
    <property type="project" value="UniProtKB-KW"/>
</dbReference>
<dbReference type="Pfam" id="PF04471">
    <property type="entry name" value="Mrr_cat"/>
    <property type="match status" value="1"/>
</dbReference>
<feature type="domain" description="Restriction endonuclease type IV Mrr" evidence="3">
    <location>
        <begin position="72"/>
        <end position="180"/>
    </location>
</feature>